<keyword evidence="6 7" id="KW-0472">Membrane</keyword>
<dbReference type="GO" id="GO:0006508">
    <property type="term" value="P:proteolysis"/>
    <property type="evidence" value="ECO:0007669"/>
    <property type="project" value="UniProtKB-KW"/>
</dbReference>
<dbReference type="NCBIfam" id="TIGR00077">
    <property type="entry name" value="lspA"/>
    <property type="match status" value="1"/>
</dbReference>
<dbReference type="GO" id="GO:0004190">
    <property type="term" value="F:aspartic-type endopeptidase activity"/>
    <property type="evidence" value="ECO:0007669"/>
    <property type="project" value="InterPro"/>
</dbReference>
<dbReference type="AlphaFoldDB" id="A0A381XK51"/>
<evidence type="ECO:0000313" key="8">
    <source>
        <dbReference type="EMBL" id="SVA65069.1"/>
    </source>
</evidence>
<dbReference type="PANTHER" id="PTHR33695">
    <property type="entry name" value="LIPOPROTEIN SIGNAL PEPTIDASE"/>
    <property type="match status" value="1"/>
</dbReference>
<keyword evidence="1" id="KW-1003">Cell membrane</keyword>
<evidence type="ECO:0000256" key="3">
    <source>
        <dbReference type="ARBA" id="ARBA00022692"/>
    </source>
</evidence>
<sequence length="174" mass="19651">MAISESVFSTSFRTNWIIMIIFLGLDLSSKIWIRLNVPLYETTELLANILDLTHVQNRGVSFSFLADISDSFRVPLLVGVSLLAVAAMLYYQTRYWSELDFFTRSGLVLVLPGATGNLIDRAVYGYVTDFLHFHWYETSFFVNNLADCFISLGVIFFIIPLLFSKNGSTSSNSS</sequence>
<dbReference type="PANTHER" id="PTHR33695:SF1">
    <property type="entry name" value="LIPOPROTEIN SIGNAL PEPTIDASE"/>
    <property type="match status" value="1"/>
</dbReference>
<accession>A0A381XK51</accession>
<evidence type="ECO:0000256" key="5">
    <source>
        <dbReference type="ARBA" id="ARBA00022989"/>
    </source>
</evidence>
<feature type="transmembrane region" description="Helical" evidence="7">
    <location>
        <begin position="101"/>
        <end position="119"/>
    </location>
</feature>
<evidence type="ECO:0000256" key="4">
    <source>
        <dbReference type="ARBA" id="ARBA00022801"/>
    </source>
</evidence>
<dbReference type="GO" id="GO:0016020">
    <property type="term" value="C:membrane"/>
    <property type="evidence" value="ECO:0007669"/>
    <property type="project" value="InterPro"/>
</dbReference>
<organism evidence="8">
    <name type="scientific">marine metagenome</name>
    <dbReference type="NCBI Taxonomy" id="408172"/>
    <lineage>
        <taxon>unclassified sequences</taxon>
        <taxon>metagenomes</taxon>
        <taxon>ecological metagenomes</taxon>
    </lineage>
</organism>
<dbReference type="Pfam" id="PF01252">
    <property type="entry name" value="Peptidase_A8"/>
    <property type="match status" value="1"/>
</dbReference>
<keyword evidence="5 7" id="KW-1133">Transmembrane helix</keyword>
<feature type="transmembrane region" description="Helical" evidence="7">
    <location>
        <begin position="139"/>
        <end position="163"/>
    </location>
</feature>
<keyword evidence="2" id="KW-0645">Protease</keyword>
<dbReference type="PRINTS" id="PR00781">
    <property type="entry name" value="LIPOSIGPTASE"/>
</dbReference>
<gene>
    <name evidence="8" type="ORF">METZ01_LOCUS117923</name>
</gene>
<keyword evidence="3 7" id="KW-0812">Transmembrane</keyword>
<proteinExistence type="inferred from homology"/>
<name>A0A381XK51_9ZZZZ</name>
<dbReference type="InterPro" id="IPR001872">
    <property type="entry name" value="Peptidase_A8"/>
</dbReference>
<evidence type="ECO:0000256" key="1">
    <source>
        <dbReference type="ARBA" id="ARBA00022475"/>
    </source>
</evidence>
<feature type="transmembrane region" description="Helical" evidence="7">
    <location>
        <begin position="12"/>
        <end position="33"/>
    </location>
</feature>
<keyword evidence="4" id="KW-0378">Hydrolase</keyword>
<dbReference type="HAMAP" id="MF_00161">
    <property type="entry name" value="LspA"/>
    <property type="match status" value="1"/>
</dbReference>
<dbReference type="EMBL" id="UINC01015458">
    <property type="protein sequence ID" value="SVA65069.1"/>
    <property type="molecule type" value="Genomic_DNA"/>
</dbReference>
<protein>
    <recommendedName>
        <fullName evidence="9">Lipoprotein signal peptidase</fullName>
    </recommendedName>
</protein>
<reference evidence="8" key="1">
    <citation type="submission" date="2018-05" db="EMBL/GenBank/DDBJ databases">
        <authorList>
            <person name="Lanie J.A."/>
            <person name="Ng W.-L."/>
            <person name="Kazmierczak K.M."/>
            <person name="Andrzejewski T.M."/>
            <person name="Davidsen T.M."/>
            <person name="Wayne K.J."/>
            <person name="Tettelin H."/>
            <person name="Glass J.I."/>
            <person name="Rusch D."/>
            <person name="Podicherti R."/>
            <person name="Tsui H.-C.T."/>
            <person name="Winkler M.E."/>
        </authorList>
    </citation>
    <scope>NUCLEOTIDE SEQUENCE</scope>
</reference>
<evidence type="ECO:0008006" key="9">
    <source>
        <dbReference type="Google" id="ProtNLM"/>
    </source>
</evidence>
<evidence type="ECO:0000256" key="2">
    <source>
        <dbReference type="ARBA" id="ARBA00022670"/>
    </source>
</evidence>
<evidence type="ECO:0000256" key="7">
    <source>
        <dbReference type="SAM" id="Phobius"/>
    </source>
</evidence>
<feature type="transmembrane region" description="Helical" evidence="7">
    <location>
        <begin position="72"/>
        <end position="89"/>
    </location>
</feature>
<evidence type="ECO:0000256" key="6">
    <source>
        <dbReference type="ARBA" id="ARBA00023136"/>
    </source>
</evidence>